<gene>
    <name evidence="5" type="ORF">ENU78_01835</name>
</gene>
<feature type="transmembrane region" description="Helical" evidence="1">
    <location>
        <begin position="124"/>
        <end position="143"/>
    </location>
</feature>
<evidence type="ECO:0000256" key="1">
    <source>
        <dbReference type="SAM" id="Phobius"/>
    </source>
</evidence>
<dbReference type="Gene3D" id="3.30.70.270">
    <property type="match status" value="1"/>
</dbReference>
<proteinExistence type="predicted"/>
<keyword evidence="1" id="KW-0812">Transmembrane</keyword>
<name>A0A7V3ZHN8_DICTH</name>
<evidence type="ECO:0000259" key="2">
    <source>
        <dbReference type="PROSITE" id="PS50112"/>
    </source>
</evidence>
<dbReference type="EMBL" id="DTDV01000006">
    <property type="protein sequence ID" value="HGK23183.1"/>
    <property type="molecule type" value="Genomic_DNA"/>
</dbReference>
<dbReference type="AlphaFoldDB" id="A0A7V3ZHN8"/>
<dbReference type="InterPro" id="IPR052163">
    <property type="entry name" value="DGC-Regulatory_Protein"/>
</dbReference>
<dbReference type="InterPro" id="IPR043128">
    <property type="entry name" value="Rev_trsase/Diguanyl_cyclase"/>
</dbReference>
<dbReference type="Pfam" id="PF08448">
    <property type="entry name" value="PAS_4"/>
    <property type="match status" value="1"/>
</dbReference>
<accession>A0A7V3ZHN8</accession>
<dbReference type="InterPro" id="IPR013656">
    <property type="entry name" value="PAS_4"/>
</dbReference>
<keyword evidence="1" id="KW-1133">Transmembrane helix</keyword>
<dbReference type="CDD" id="cd00130">
    <property type="entry name" value="PAS"/>
    <property type="match status" value="1"/>
</dbReference>
<dbReference type="PROSITE" id="PS50112">
    <property type="entry name" value="PAS"/>
    <property type="match status" value="1"/>
</dbReference>
<evidence type="ECO:0000313" key="5">
    <source>
        <dbReference type="EMBL" id="HGK23183.1"/>
    </source>
</evidence>
<feature type="transmembrane region" description="Helical" evidence="1">
    <location>
        <begin position="224"/>
        <end position="242"/>
    </location>
</feature>
<dbReference type="InterPro" id="IPR000160">
    <property type="entry name" value="GGDEF_dom"/>
</dbReference>
<dbReference type="InterPro" id="IPR000700">
    <property type="entry name" value="PAS-assoc_C"/>
</dbReference>
<protein>
    <submittedName>
        <fullName evidence="5">Diguanylate cyclase</fullName>
    </submittedName>
</protein>
<dbReference type="Gene3D" id="3.30.450.20">
    <property type="entry name" value="PAS domain"/>
    <property type="match status" value="1"/>
</dbReference>
<evidence type="ECO:0000259" key="4">
    <source>
        <dbReference type="PROSITE" id="PS50887"/>
    </source>
</evidence>
<dbReference type="PROSITE" id="PS50887">
    <property type="entry name" value="GGDEF"/>
    <property type="match status" value="1"/>
</dbReference>
<reference evidence="5" key="1">
    <citation type="journal article" date="2020" name="mSystems">
        <title>Genome- and Community-Level Interaction Insights into Carbon Utilization and Element Cycling Functions of Hydrothermarchaeota in Hydrothermal Sediment.</title>
        <authorList>
            <person name="Zhou Z."/>
            <person name="Liu Y."/>
            <person name="Xu W."/>
            <person name="Pan J."/>
            <person name="Luo Z.H."/>
            <person name="Li M."/>
        </authorList>
    </citation>
    <scope>NUCLEOTIDE SEQUENCE [LARGE SCALE GENOMIC DNA]</scope>
    <source>
        <strain evidence="5">SpSt-70</strain>
    </source>
</reference>
<dbReference type="SUPFAM" id="SSF55785">
    <property type="entry name" value="PYP-like sensor domain (PAS domain)"/>
    <property type="match status" value="1"/>
</dbReference>
<comment type="caution">
    <text evidence="5">The sequence shown here is derived from an EMBL/GenBank/DDBJ whole genome shotgun (WGS) entry which is preliminary data.</text>
</comment>
<dbReference type="PANTHER" id="PTHR46663">
    <property type="entry name" value="DIGUANYLATE CYCLASE DGCT-RELATED"/>
    <property type="match status" value="1"/>
</dbReference>
<dbReference type="PROSITE" id="PS50113">
    <property type="entry name" value="PAC"/>
    <property type="match status" value="1"/>
</dbReference>
<dbReference type="NCBIfam" id="TIGR00254">
    <property type="entry name" value="GGDEF"/>
    <property type="match status" value="1"/>
</dbReference>
<feature type="domain" description="PAS" evidence="2">
    <location>
        <begin position="256"/>
        <end position="327"/>
    </location>
</feature>
<dbReference type="InterPro" id="IPR033425">
    <property type="entry name" value="MASE3"/>
</dbReference>
<feature type="transmembrane region" description="Helical" evidence="1">
    <location>
        <begin position="58"/>
        <end position="78"/>
    </location>
</feature>
<sequence>MKNFLKGLLVLAVLLSFILLSRFNFLLFHVIIELYSILIGIMIFILSTSTYQFVKTNYFTFIGISYLFVSLLDFTHTLVYKGMNIFPFVNTANYATQFWISARYLEAVSLFLSPFFIKRKLKLIPTYLGYFLYFIASLLSIFYFKNFPACYIEGFGLTTFKIASEYVISLILLLAIYNHWKNKDYFDLYVLKLLIFSIVSTIISEMFFTLYVDVYGMMNAMGHIFKLISFYLIYMSIVETSLRSPYRTIFYEFLKESKSFKDYIEYAGIMFLILDTKGNILLINKRGEEILGYKREEIIGKNWFENFVPEEIRDELRKYFEFLIRNNAFEQEDKFKENPVKTRDGIKIIRWYNTILRDEKGKIVGVISSGEDITEKKKEEDFLKYLASVDPLTGVYNKRVGFEIFQKEMGLSLVRNSPLAVVFVDIDGLKKVNDNFGHNEGDVYIKIITEAIKKNIRKTDTLFRFGGDEFVLILPHCDRETAERIIEKILVNLKKLREELNKPYEFSFSYGIAVFYPKEDKSIDDLVREADMKMYEMKKIKNKEGE</sequence>
<dbReference type="PANTHER" id="PTHR46663:SF3">
    <property type="entry name" value="SLL0267 PROTEIN"/>
    <property type="match status" value="1"/>
</dbReference>
<dbReference type="CDD" id="cd01949">
    <property type="entry name" value="GGDEF"/>
    <property type="match status" value="1"/>
</dbReference>
<feature type="transmembrane region" description="Helical" evidence="1">
    <location>
        <begin position="32"/>
        <end position="51"/>
    </location>
</feature>
<dbReference type="InterPro" id="IPR000014">
    <property type="entry name" value="PAS"/>
</dbReference>
<feature type="domain" description="GGDEF" evidence="4">
    <location>
        <begin position="417"/>
        <end position="546"/>
    </location>
</feature>
<feature type="transmembrane region" description="Helical" evidence="1">
    <location>
        <begin position="98"/>
        <end position="117"/>
    </location>
</feature>
<dbReference type="SUPFAM" id="SSF55073">
    <property type="entry name" value="Nucleotide cyclase"/>
    <property type="match status" value="1"/>
</dbReference>
<organism evidence="5">
    <name type="scientific">Dictyoglomus thermophilum</name>
    <dbReference type="NCBI Taxonomy" id="14"/>
    <lineage>
        <taxon>Bacteria</taxon>
        <taxon>Pseudomonadati</taxon>
        <taxon>Dictyoglomota</taxon>
        <taxon>Dictyoglomia</taxon>
        <taxon>Dictyoglomales</taxon>
        <taxon>Dictyoglomaceae</taxon>
        <taxon>Dictyoglomus</taxon>
    </lineage>
</organism>
<dbReference type="SMART" id="SM00091">
    <property type="entry name" value="PAS"/>
    <property type="match status" value="1"/>
</dbReference>
<evidence type="ECO:0000259" key="3">
    <source>
        <dbReference type="PROSITE" id="PS50113"/>
    </source>
</evidence>
<dbReference type="Pfam" id="PF17159">
    <property type="entry name" value="MASE3"/>
    <property type="match status" value="1"/>
</dbReference>
<dbReference type="InterPro" id="IPR035965">
    <property type="entry name" value="PAS-like_dom_sf"/>
</dbReference>
<dbReference type="NCBIfam" id="TIGR00229">
    <property type="entry name" value="sensory_box"/>
    <property type="match status" value="1"/>
</dbReference>
<feature type="transmembrane region" description="Helical" evidence="1">
    <location>
        <begin position="155"/>
        <end position="177"/>
    </location>
</feature>
<dbReference type="SMART" id="SM00267">
    <property type="entry name" value="GGDEF"/>
    <property type="match status" value="1"/>
</dbReference>
<dbReference type="InterPro" id="IPR029787">
    <property type="entry name" value="Nucleotide_cyclase"/>
</dbReference>
<keyword evidence="1" id="KW-0472">Membrane</keyword>
<feature type="domain" description="PAC" evidence="3">
    <location>
        <begin position="329"/>
        <end position="385"/>
    </location>
</feature>
<feature type="transmembrane region" description="Helical" evidence="1">
    <location>
        <begin position="189"/>
        <end position="212"/>
    </location>
</feature>
<dbReference type="Pfam" id="PF00990">
    <property type="entry name" value="GGDEF"/>
    <property type="match status" value="1"/>
</dbReference>